<dbReference type="GO" id="GO:0009986">
    <property type="term" value="C:cell surface"/>
    <property type="evidence" value="ECO:0007669"/>
    <property type="project" value="TreeGrafter"/>
</dbReference>
<dbReference type="Gene3D" id="2.60.40.2080">
    <property type="match status" value="1"/>
</dbReference>
<name>A0A251WYF6_9RHOB</name>
<accession>A0A251WYF6</accession>
<protein>
    <recommendedName>
        <fullName evidence="1">H-type lectin domain-containing protein</fullName>
    </recommendedName>
</protein>
<dbReference type="GO" id="GO:0098636">
    <property type="term" value="C:protein complex involved in cell adhesion"/>
    <property type="evidence" value="ECO:0007669"/>
    <property type="project" value="TreeGrafter"/>
</dbReference>
<gene>
    <name evidence="2" type="ORF">BVC71_10665</name>
</gene>
<evidence type="ECO:0000313" key="3">
    <source>
        <dbReference type="Proteomes" id="UP000194664"/>
    </source>
</evidence>
<dbReference type="Proteomes" id="UP000194664">
    <property type="component" value="Unassembled WGS sequence"/>
</dbReference>
<dbReference type="GO" id="GO:0030247">
    <property type="term" value="F:polysaccharide binding"/>
    <property type="evidence" value="ECO:0007669"/>
    <property type="project" value="TreeGrafter"/>
</dbReference>
<dbReference type="PANTHER" id="PTHR46938">
    <property type="entry name" value="DISCOIDIN-1 SUBUNIT A-RELATED-RELATED"/>
    <property type="match status" value="1"/>
</dbReference>
<keyword evidence="3" id="KW-1185">Reference proteome</keyword>
<dbReference type="RefSeq" id="WP_086451637.1">
    <property type="nucleotide sequence ID" value="NZ_MSPP01000003.1"/>
</dbReference>
<dbReference type="EMBL" id="MSPP01000003">
    <property type="protein sequence ID" value="OUD09158.1"/>
    <property type="molecule type" value="Genomic_DNA"/>
</dbReference>
<dbReference type="GO" id="GO:0098609">
    <property type="term" value="P:cell-cell adhesion"/>
    <property type="evidence" value="ECO:0007669"/>
    <property type="project" value="TreeGrafter"/>
</dbReference>
<dbReference type="OrthoDB" id="7658568at2"/>
<dbReference type="AlphaFoldDB" id="A0A251WYF6"/>
<dbReference type="SUPFAM" id="SSF141086">
    <property type="entry name" value="Agglutinin HPA-like"/>
    <property type="match status" value="1"/>
</dbReference>
<organism evidence="2 3">
    <name type="scientific">Marivivens niveibacter</name>
    <dbReference type="NCBI Taxonomy" id="1930667"/>
    <lineage>
        <taxon>Bacteria</taxon>
        <taxon>Pseudomonadati</taxon>
        <taxon>Pseudomonadota</taxon>
        <taxon>Alphaproteobacteria</taxon>
        <taxon>Rhodobacterales</taxon>
        <taxon>Paracoccaceae</taxon>
        <taxon>Marivivens group</taxon>
        <taxon>Marivivens</taxon>
    </lineage>
</organism>
<feature type="domain" description="H-type lectin" evidence="1">
    <location>
        <begin position="39"/>
        <end position="104"/>
    </location>
</feature>
<comment type="caution">
    <text evidence="2">The sequence shown here is derived from an EMBL/GenBank/DDBJ whole genome shotgun (WGS) entry which is preliminary data.</text>
</comment>
<dbReference type="GO" id="GO:0070492">
    <property type="term" value="F:oligosaccharide binding"/>
    <property type="evidence" value="ECO:0007669"/>
    <property type="project" value="TreeGrafter"/>
</dbReference>
<dbReference type="GO" id="GO:0046871">
    <property type="term" value="F:N-acetylgalactosamine binding"/>
    <property type="evidence" value="ECO:0007669"/>
    <property type="project" value="TreeGrafter"/>
</dbReference>
<dbReference type="Pfam" id="PF09458">
    <property type="entry name" value="H_lectin"/>
    <property type="match status" value="1"/>
</dbReference>
<evidence type="ECO:0000259" key="1">
    <source>
        <dbReference type="Pfam" id="PF09458"/>
    </source>
</evidence>
<reference evidence="2 3" key="1">
    <citation type="submission" date="2016-12" db="EMBL/GenBank/DDBJ databases">
        <title>The draft genome sequence of HSLHS2.</title>
        <authorList>
            <person name="Hu D."/>
            <person name="Wang L."/>
            <person name="Shao Z."/>
        </authorList>
    </citation>
    <scope>NUCLEOTIDE SEQUENCE [LARGE SCALE GENOMIC DNA]</scope>
    <source>
        <strain evidence="2">MCCC 1A06712</strain>
    </source>
</reference>
<dbReference type="InterPro" id="IPR052487">
    <property type="entry name" value="Galactose-binding_lectin"/>
</dbReference>
<evidence type="ECO:0000313" key="2">
    <source>
        <dbReference type="EMBL" id="OUD09158.1"/>
    </source>
</evidence>
<sequence length="116" mass="13452">MKKMQNHLIGIDQGEVILFSDFETGGPMWAEEGPREVRKTVKFSSAFRKEPSVTVRLGMLDMSNKSFTRWDLRAQKVTETQFEIVFQTWADSKIARVRVAWQAIGEVAHDDDWDIF</sequence>
<dbReference type="InterPro" id="IPR019019">
    <property type="entry name" value="H-type_lectin_domain"/>
</dbReference>
<dbReference type="GO" id="GO:0045335">
    <property type="term" value="C:phagocytic vesicle"/>
    <property type="evidence" value="ECO:0007669"/>
    <property type="project" value="TreeGrafter"/>
</dbReference>
<dbReference type="InterPro" id="IPR037221">
    <property type="entry name" value="H-type_lectin_dom_sf"/>
</dbReference>
<proteinExistence type="predicted"/>